<dbReference type="SMART" id="SM00419">
    <property type="entry name" value="HTH_CRP"/>
    <property type="match status" value="1"/>
</dbReference>
<name>A0A4V2W3D0_9GAMM</name>
<keyword evidence="7" id="KW-0805">Transcription regulation</keyword>
<dbReference type="InterPro" id="IPR036390">
    <property type="entry name" value="WH_DNA-bd_sf"/>
</dbReference>
<dbReference type="Gene3D" id="1.10.10.10">
    <property type="entry name" value="Winged helix-like DNA-binding domain superfamily/Winged helix DNA-binding domain"/>
    <property type="match status" value="1"/>
</dbReference>
<gene>
    <name evidence="15" type="ORF">EC912_11152</name>
</gene>
<dbReference type="PANTHER" id="PTHR24567">
    <property type="entry name" value="CRP FAMILY TRANSCRIPTIONAL REGULATORY PROTEIN"/>
    <property type="match status" value="1"/>
</dbReference>
<dbReference type="GO" id="GO:0003677">
    <property type="term" value="F:DNA binding"/>
    <property type="evidence" value="ECO:0007669"/>
    <property type="project" value="UniProtKB-KW"/>
</dbReference>
<evidence type="ECO:0000259" key="13">
    <source>
        <dbReference type="PROSITE" id="PS50042"/>
    </source>
</evidence>
<evidence type="ECO:0000256" key="12">
    <source>
        <dbReference type="ARBA" id="ARBA00031697"/>
    </source>
</evidence>
<protein>
    <recommendedName>
        <fullName evidence="3">CRP-like protein Clp</fullName>
    </recommendedName>
    <alternativeName>
        <fullName evidence="12">Catabolite activation-like protein</fullName>
    </alternativeName>
</protein>
<dbReference type="CDD" id="cd00038">
    <property type="entry name" value="CAP_ED"/>
    <property type="match status" value="1"/>
</dbReference>
<dbReference type="PROSITE" id="PS51063">
    <property type="entry name" value="HTH_CRP_2"/>
    <property type="match status" value="1"/>
</dbReference>
<organism evidence="15 16">
    <name type="scientific">Luteibacter rhizovicinus</name>
    <dbReference type="NCBI Taxonomy" id="242606"/>
    <lineage>
        <taxon>Bacteria</taxon>
        <taxon>Pseudomonadati</taxon>
        <taxon>Pseudomonadota</taxon>
        <taxon>Gammaproteobacteria</taxon>
        <taxon>Lysobacterales</taxon>
        <taxon>Rhodanobacteraceae</taxon>
        <taxon>Luteibacter</taxon>
    </lineage>
</organism>
<dbReference type="PANTHER" id="PTHR24567:SF75">
    <property type="entry name" value="FUMARATE AND NITRATE REDUCTION REGULATORY PROTEIN"/>
    <property type="match status" value="1"/>
</dbReference>
<dbReference type="PRINTS" id="PR00034">
    <property type="entry name" value="HTHCRP"/>
</dbReference>
<dbReference type="GO" id="GO:0003824">
    <property type="term" value="F:catalytic activity"/>
    <property type="evidence" value="ECO:0007669"/>
    <property type="project" value="UniProtKB-KW"/>
</dbReference>
<dbReference type="InterPro" id="IPR014710">
    <property type="entry name" value="RmlC-like_jellyroll"/>
</dbReference>
<dbReference type="InterPro" id="IPR018490">
    <property type="entry name" value="cNMP-bd_dom_sf"/>
</dbReference>
<dbReference type="SUPFAM" id="SSF51206">
    <property type="entry name" value="cAMP-binding domain-like"/>
    <property type="match status" value="1"/>
</dbReference>
<dbReference type="InterPro" id="IPR012318">
    <property type="entry name" value="HTH_CRP"/>
</dbReference>
<dbReference type="PROSITE" id="PS50042">
    <property type="entry name" value="CNMP_BINDING_3"/>
    <property type="match status" value="1"/>
</dbReference>
<dbReference type="Gene3D" id="2.60.120.10">
    <property type="entry name" value="Jelly Rolls"/>
    <property type="match status" value="1"/>
</dbReference>
<evidence type="ECO:0000256" key="2">
    <source>
        <dbReference type="ARBA" id="ARBA00011738"/>
    </source>
</evidence>
<keyword evidence="11" id="KW-0804">Transcription</keyword>
<feature type="domain" description="HTH crp-type" evidence="14">
    <location>
        <begin position="161"/>
        <end position="234"/>
    </location>
</feature>
<evidence type="ECO:0000256" key="5">
    <source>
        <dbReference type="ARBA" id="ARBA00022533"/>
    </source>
</evidence>
<dbReference type="Pfam" id="PF00027">
    <property type="entry name" value="cNMP_binding"/>
    <property type="match status" value="1"/>
</dbReference>
<dbReference type="AlphaFoldDB" id="A0A4V2W3D0"/>
<dbReference type="Proteomes" id="UP000295645">
    <property type="component" value="Unassembled WGS sequence"/>
</dbReference>
<dbReference type="InterPro" id="IPR050397">
    <property type="entry name" value="Env_Response_Regulators"/>
</dbReference>
<dbReference type="SUPFAM" id="SSF46785">
    <property type="entry name" value="Winged helix' DNA-binding domain"/>
    <property type="match status" value="1"/>
</dbReference>
<comment type="subcellular location">
    <subcellularLocation>
        <location evidence="1">Cytoplasm</location>
    </subcellularLocation>
</comment>
<dbReference type="InterPro" id="IPR036388">
    <property type="entry name" value="WH-like_DNA-bd_sf"/>
</dbReference>
<dbReference type="RefSeq" id="WP_132147281.1">
    <property type="nucleotide sequence ID" value="NZ_SMCS01000011.1"/>
</dbReference>
<evidence type="ECO:0000256" key="8">
    <source>
        <dbReference type="ARBA" id="ARBA00023026"/>
    </source>
</evidence>
<feature type="domain" description="Cyclic nucleotide-binding" evidence="13">
    <location>
        <begin position="27"/>
        <end position="101"/>
    </location>
</feature>
<evidence type="ECO:0000256" key="7">
    <source>
        <dbReference type="ARBA" id="ARBA00023015"/>
    </source>
</evidence>
<reference evidence="15 16" key="1">
    <citation type="submission" date="2019-03" db="EMBL/GenBank/DDBJ databases">
        <title>Above-ground endophytic microbial communities from plants in different locations in the United States.</title>
        <authorList>
            <person name="Frank C."/>
        </authorList>
    </citation>
    <scope>NUCLEOTIDE SEQUENCE [LARGE SCALE GENOMIC DNA]</scope>
    <source>
        <strain evidence="15 16">LP_13_YM</strain>
    </source>
</reference>
<evidence type="ECO:0000256" key="4">
    <source>
        <dbReference type="ARBA" id="ARBA00022491"/>
    </source>
</evidence>
<dbReference type="SMART" id="SM00100">
    <property type="entry name" value="cNMP"/>
    <property type="match status" value="1"/>
</dbReference>
<evidence type="ECO:0000313" key="15">
    <source>
        <dbReference type="EMBL" id="TCV91459.1"/>
    </source>
</evidence>
<evidence type="ECO:0000256" key="9">
    <source>
        <dbReference type="ARBA" id="ARBA00023125"/>
    </source>
</evidence>
<evidence type="ECO:0000256" key="11">
    <source>
        <dbReference type="ARBA" id="ARBA00023163"/>
    </source>
</evidence>
<keyword evidence="5" id="KW-0021">Allosteric enzyme</keyword>
<evidence type="ECO:0000259" key="14">
    <source>
        <dbReference type="PROSITE" id="PS51063"/>
    </source>
</evidence>
<evidence type="ECO:0000313" key="16">
    <source>
        <dbReference type="Proteomes" id="UP000295645"/>
    </source>
</evidence>
<keyword evidence="16" id="KW-1185">Reference proteome</keyword>
<keyword evidence="10" id="KW-0010">Activator</keyword>
<dbReference type="InterPro" id="IPR000595">
    <property type="entry name" value="cNMP-bd_dom"/>
</dbReference>
<keyword evidence="4" id="KW-0678">Repressor</keyword>
<dbReference type="FunFam" id="1.10.10.10:FF:000028">
    <property type="entry name" value="Fumarate/nitrate reduction transcriptional regulator Fnr"/>
    <property type="match status" value="1"/>
</dbReference>
<dbReference type="CDD" id="cd00092">
    <property type="entry name" value="HTH_CRP"/>
    <property type="match status" value="1"/>
</dbReference>
<keyword evidence="9" id="KW-0238">DNA-binding</keyword>
<dbReference type="Pfam" id="PF13545">
    <property type="entry name" value="HTH_Crp_2"/>
    <property type="match status" value="1"/>
</dbReference>
<dbReference type="OrthoDB" id="7643467at2"/>
<dbReference type="EMBL" id="SMCS01000011">
    <property type="protein sequence ID" value="TCV91459.1"/>
    <property type="molecule type" value="Genomic_DNA"/>
</dbReference>
<comment type="caution">
    <text evidence="15">The sequence shown here is derived from an EMBL/GenBank/DDBJ whole genome shotgun (WGS) entry which is preliminary data.</text>
</comment>
<proteinExistence type="predicted"/>
<evidence type="ECO:0000256" key="3">
    <source>
        <dbReference type="ARBA" id="ARBA00020769"/>
    </source>
</evidence>
<evidence type="ECO:0000256" key="10">
    <source>
        <dbReference type="ARBA" id="ARBA00023159"/>
    </source>
</evidence>
<accession>A0A4V2W3D0</accession>
<dbReference type="GO" id="GO:0005829">
    <property type="term" value="C:cytosol"/>
    <property type="evidence" value="ECO:0007669"/>
    <property type="project" value="TreeGrafter"/>
</dbReference>
<dbReference type="GO" id="GO:0003700">
    <property type="term" value="F:DNA-binding transcription factor activity"/>
    <property type="evidence" value="ECO:0007669"/>
    <property type="project" value="TreeGrafter"/>
</dbReference>
<evidence type="ECO:0000256" key="6">
    <source>
        <dbReference type="ARBA" id="ARBA00022636"/>
    </source>
</evidence>
<sequence length="256" mass="28231">MQQAATTAERGKLRCSCGACAPHICSIPAGLDASDLIRLDANVRDKRVLERGKTLFRQGDAFHSLYVVRAGSLKTFAEAADGDVQVLGFHFAGELAGIDALADERHQCTAEALEHTLVCELPYARLQRIARDIPSLQHQFVRIVSSEIVACQAHLVMMGKHQALERLAIFLSSLAERNGRLSRDTESLVLTMSRQDIASYLGLVIETVSRLFARMEQDGILEVDRKSIRIVRPDRLATLCGNAVKPSALRYDSYIA</sequence>
<evidence type="ECO:0000256" key="1">
    <source>
        <dbReference type="ARBA" id="ARBA00004496"/>
    </source>
</evidence>
<keyword evidence="6" id="KW-0973">c-di-GMP</keyword>
<keyword evidence="8" id="KW-0843">Virulence</keyword>
<comment type="subunit">
    <text evidence="2">Homodimer.</text>
</comment>